<feature type="transmembrane region" description="Helical" evidence="6">
    <location>
        <begin position="171"/>
        <end position="188"/>
    </location>
</feature>
<comment type="subcellular location">
    <subcellularLocation>
        <location evidence="1">Cell membrane</location>
        <topology evidence="1">Multi-pass membrane protein</topology>
    </subcellularLocation>
</comment>
<dbReference type="SUPFAM" id="SSF103481">
    <property type="entry name" value="Multidrug resistance efflux transporter EmrE"/>
    <property type="match status" value="2"/>
</dbReference>
<feature type="transmembrane region" description="Helical" evidence="6">
    <location>
        <begin position="23"/>
        <end position="42"/>
    </location>
</feature>
<dbReference type="GO" id="GO:0005886">
    <property type="term" value="C:plasma membrane"/>
    <property type="evidence" value="ECO:0007669"/>
    <property type="project" value="UniProtKB-SubCell"/>
</dbReference>
<feature type="transmembrane region" description="Helical" evidence="6">
    <location>
        <begin position="289"/>
        <end position="306"/>
    </location>
</feature>
<feature type="transmembrane region" description="Helical" evidence="6">
    <location>
        <begin position="115"/>
        <end position="132"/>
    </location>
</feature>
<feature type="transmembrane region" description="Helical" evidence="6">
    <location>
        <begin position="144"/>
        <end position="165"/>
    </location>
</feature>
<dbReference type="PANTHER" id="PTHR32322:SF18">
    <property type="entry name" value="S-ADENOSYLMETHIONINE_S-ADENOSYLHOMOCYSTEINE TRANSPORTER"/>
    <property type="match status" value="1"/>
</dbReference>
<proteinExistence type="predicted"/>
<dbReference type="EMBL" id="CP021425">
    <property type="protein sequence ID" value="ARU59179.1"/>
    <property type="molecule type" value="Genomic_DNA"/>
</dbReference>
<name>A0A1Y0IGC6_9GAMM</name>
<feature type="transmembrane region" description="Helical" evidence="6">
    <location>
        <begin position="54"/>
        <end position="73"/>
    </location>
</feature>
<dbReference type="InterPro" id="IPR000620">
    <property type="entry name" value="EamA_dom"/>
</dbReference>
<keyword evidence="3 6" id="KW-0812">Transmembrane</keyword>
<feature type="transmembrane region" description="Helical" evidence="6">
    <location>
        <begin position="265"/>
        <end position="283"/>
    </location>
</feature>
<evidence type="ECO:0000256" key="3">
    <source>
        <dbReference type="ARBA" id="ARBA00022692"/>
    </source>
</evidence>
<feature type="transmembrane region" description="Helical" evidence="6">
    <location>
        <begin position="234"/>
        <end position="253"/>
    </location>
</feature>
<evidence type="ECO:0000313" key="8">
    <source>
        <dbReference type="EMBL" id="ARU59179.1"/>
    </source>
</evidence>
<accession>A0A1Y0IGC6</accession>
<keyword evidence="9" id="KW-1185">Reference proteome</keyword>
<evidence type="ECO:0000259" key="7">
    <source>
        <dbReference type="Pfam" id="PF00892"/>
    </source>
</evidence>
<evidence type="ECO:0000256" key="2">
    <source>
        <dbReference type="ARBA" id="ARBA00022475"/>
    </source>
</evidence>
<evidence type="ECO:0000256" key="4">
    <source>
        <dbReference type="ARBA" id="ARBA00022989"/>
    </source>
</evidence>
<dbReference type="InterPro" id="IPR050638">
    <property type="entry name" value="AA-Vitamin_Transporters"/>
</dbReference>
<evidence type="ECO:0000256" key="5">
    <source>
        <dbReference type="ARBA" id="ARBA00023136"/>
    </source>
</evidence>
<gene>
    <name evidence="8" type="ORF">OLMES_5195</name>
</gene>
<keyword evidence="4 6" id="KW-1133">Transmembrane helix</keyword>
<keyword evidence="2" id="KW-1003">Cell membrane</keyword>
<organism evidence="8 9">
    <name type="scientific">Oleiphilus messinensis</name>
    <dbReference type="NCBI Taxonomy" id="141451"/>
    <lineage>
        <taxon>Bacteria</taxon>
        <taxon>Pseudomonadati</taxon>
        <taxon>Pseudomonadota</taxon>
        <taxon>Gammaproteobacteria</taxon>
        <taxon>Oceanospirillales</taxon>
        <taxon>Oleiphilaceae</taxon>
        <taxon>Oleiphilus</taxon>
    </lineage>
</organism>
<dbReference type="Pfam" id="PF00892">
    <property type="entry name" value="EamA"/>
    <property type="match status" value="2"/>
</dbReference>
<sequence>MATLTKDAIGSTRDSTQKSSPNLIIHGLMVLVIVLVATSFPIGAAITHGLPPDVMMMLRFFTAAALFAPFVLLQHGLQLPSGKSLFGYSMLSIPLVTCFWTMFEALRYTTAVNTGAIYTLVPAITAIFAFFLNNERASRRRSIGLLLGTTGALWIVFRGNLAALIGLDLNYGDLIFMGGITCMSFYSSMIKHVYRGEPMVVMTFWVILTGGIWLLCLSANTLSEIEWSAVDPKVYGGILYLSVFTTLTTFFLIQYGTVKIGPTKVAAYGFLNPIFVLLMTTLLGTHQFTWAYVPGVVLVVLAMGLIQTEGSTQ</sequence>
<reference evidence="8 9" key="1">
    <citation type="submission" date="2017-05" db="EMBL/GenBank/DDBJ databases">
        <title>Genomic insights into alkan degradation activity of Oleiphilus messinensis.</title>
        <authorList>
            <person name="Kozyavkin S.A."/>
            <person name="Slesarev A.I."/>
            <person name="Golyshin P.N."/>
            <person name="Korzhenkov A."/>
            <person name="Golyshina O.N."/>
            <person name="Toshchakov S.V."/>
        </authorList>
    </citation>
    <scope>NUCLEOTIDE SEQUENCE [LARGE SCALE GENOMIC DNA]</scope>
    <source>
        <strain evidence="8 9">ME102</strain>
    </source>
</reference>
<dbReference type="PANTHER" id="PTHR32322">
    <property type="entry name" value="INNER MEMBRANE TRANSPORTER"/>
    <property type="match status" value="1"/>
</dbReference>
<dbReference type="Proteomes" id="UP000196027">
    <property type="component" value="Chromosome"/>
</dbReference>
<dbReference type="AlphaFoldDB" id="A0A1Y0IGC6"/>
<evidence type="ECO:0000313" key="9">
    <source>
        <dbReference type="Proteomes" id="UP000196027"/>
    </source>
</evidence>
<evidence type="ECO:0000256" key="1">
    <source>
        <dbReference type="ARBA" id="ARBA00004651"/>
    </source>
</evidence>
<feature type="domain" description="EamA" evidence="7">
    <location>
        <begin position="27"/>
        <end position="156"/>
    </location>
</feature>
<dbReference type="InterPro" id="IPR037185">
    <property type="entry name" value="EmrE-like"/>
</dbReference>
<evidence type="ECO:0000256" key="6">
    <source>
        <dbReference type="SAM" id="Phobius"/>
    </source>
</evidence>
<feature type="transmembrane region" description="Helical" evidence="6">
    <location>
        <begin position="200"/>
        <end position="222"/>
    </location>
</feature>
<keyword evidence="5 6" id="KW-0472">Membrane</keyword>
<dbReference type="RefSeq" id="WP_087463882.1">
    <property type="nucleotide sequence ID" value="NZ_CP021425.1"/>
</dbReference>
<feature type="transmembrane region" description="Helical" evidence="6">
    <location>
        <begin position="85"/>
        <end position="103"/>
    </location>
</feature>
<protein>
    <submittedName>
        <fullName evidence="8">Membrane protein</fullName>
    </submittedName>
</protein>
<dbReference type="OrthoDB" id="6396836at2"/>
<dbReference type="KEGG" id="ome:OLMES_5195"/>
<feature type="domain" description="EamA" evidence="7">
    <location>
        <begin position="171"/>
        <end position="306"/>
    </location>
</feature>